<accession>A0ACD0P1U8</accession>
<dbReference type="EMBL" id="KZ819804">
    <property type="protein sequence ID" value="PWN51976.1"/>
    <property type="molecule type" value="Genomic_DNA"/>
</dbReference>
<name>A0ACD0P1U8_9BASI</name>
<keyword evidence="2" id="KW-1185">Reference proteome</keyword>
<organism evidence="1 2">
    <name type="scientific">Violaceomyces palustris</name>
    <dbReference type="NCBI Taxonomy" id="1673888"/>
    <lineage>
        <taxon>Eukaryota</taxon>
        <taxon>Fungi</taxon>
        <taxon>Dikarya</taxon>
        <taxon>Basidiomycota</taxon>
        <taxon>Ustilaginomycotina</taxon>
        <taxon>Ustilaginomycetes</taxon>
        <taxon>Violaceomycetales</taxon>
        <taxon>Violaceomycetaceae</taxon>
        <taxon>Violaceomyces</taxon>
    </lineage>
</organism>
<gene>
    <name evidence="1" type="ORF">IE53DRAFT_385624</name>
</gene>
<reference evidence="1 2" key="1">
    <citation type="journal article" date="2018" name="Mol. Biol. Evol.">
        <title>Broad Genomic Sampling Reveals a Smut Pathogenic Ancestry of the Fungal Clade Ustilaginomycotina.</title>
        <authorList>
            <person name="Kijpornyongpan T."/>
            <person name="Mondo S.J."/>
            <person name="Barry K."/>
            <person name="Sandor L."/>
            <person name="Lee J."/>
            <person name="Lipzen A."/>
            <person name="Pangilinan J."/>
            <person name="LaButti K."/>
            <person name="Hainaut M."/>
            <person name="Henrissat B."/>
            <person name="Grigoriev I.V."/>
            <person name="Spatafora J.W."/>
            <person name="Aime M.C."/>
        </authorList>
    </citation>
    <scope>NUCLEOTIDE SEQUENCE [LARGE SCALE GENOMIC DNA]</scope>
    <source>
        <strain evidence="1 2">SA 807</strain>
    </source>
</reference>
<evidence type="ECO:0000313" key="2">
    <source>
        <dbReference type="Proteomes" id="UP000245626"/>
    </source>
</evidence>
<sequence length="154" mass="16738">MDLGSCSKLRGFSSALVQMKEGKEGNERPNKPKATQNSVNLDFFLLLLGLFRWSPCSGFTFIITPPPSTDQPPVWPHGFATSVPSFLPLSLPPAFLPSSKPQTGSSRSVRVCPPWTSSRLGSFVGWENGVEGRWEERGPVNVTALCAEAFDSVP</sequence>
<evidence type="ECO:0000313" key="1">
    <source>
        <dbReference type="EMBL" id="PWN51976.1"/>
    </source>
</evidence>
<protein>
    <submittedName>
        <fullName evidence="1">Uncharacterized protein</fullName>
    </submittedName>
</protein>
<dbReference type="Proteomes" id="UP000245626">
    <property type="component" value="Unassembled WGS sequence"/>
</dbReference>
<proteinExistence type="predicted"/>